<sequence length="128" mass="13811">MGYWRATESRPSKVMSKAFSAVFQRMVQRACPLPVGSRDMIRHVDALQSGLLVGEVTAGLDRPPDPCVHRLDRIGRADDAADLGVEPQERGELLPRVLPQFTIAGYLRPQASANSANLSRAASSVGAV</sequence>
<evidence type="ECO:0000313" key="2">
    <source>
        <dbReference type="Proteomes" id="UP001501095"/>
    </source>
</evidence>
<protein>
    <submittedName>
        <fullName evidence="1">Uncharacterized protein</fullName>
    </submittedName>
</protein>
<evidence type="ECO:0000313" key="1">
    <source>
        <dbReference type="EMBL" id="GAA2558375.1"/>
    </source>
</evidence>
<reference evidence="1 2" key="1">
    <citation type="journal article" date="2019" name="Int. J. Syst. Evol. Microbiol.">
        <title>The Global Catalogue of Microorganisms (GCM) 10K type strain sequencing project: providing services to taxonomists for standard genome sequencing and annotation.</title>
        <authorList>
            <consortium name="The Broad Institute Genomics Platform"/>
            <consortium name="The Broad Institute Genome Sequencing Center for Infectious Disease"/>
            <person name="Wu L."/>
            <person name="Ma J."/>
        </authorList>
    </citation>
    <scope>NUCLEOTIDE SEQUENCE [LARGE SCALE GENOMIC DNA]</scope>
    <source>
        <strain evidence="1 2">JCM 6924</strain>
    </source>
</reference>
<name>A0ABN3P536_9ACTN</name>
<accession>A0ABN3P536</accession>
<dbReference type="Proteomes" id="UP001501095">
    <property type="component" value="Unassembled WGS sequence"/>
</dbReference>
<dbReference type="EMBL" id="BAAATM010000027">
    <property type="protein sequence ID" value="GAA2558375.1"/>
    <property type="molecule type" value="Genomic_DNA"/>
</dbReference>
<proteinExistence type="predicted"/>
<keyword evidence="2" id="KW-1185">Reference proteome</keyword>
<comment type="caution">
    <text evidence="1">The sequence shown here is derived from an EMBL/GenBank/DDBJ whole genome shotgun (WGS) entry which is preliminary data.</text>
</comment>
<gene>
    <name evidence="1" type="ORF">GCM10010423_70320</name>
</gene>
<organism evidence="1 2">
    <name type="scientific">Streptomyces levis</name>
    <dbReference type="NCBI Taxonomy" id="285566"/>
    <lineage>
        <taxon>Bacteria</taxon>
        <taxon>Bacillati</taxon>
        <taxon>Actinomycetota</taxon>
        <taxon>Actinomycetes</taxon>
        <taxon>Kitasatosporales</taxon>
        <taxon>Streptomycetaceae</taxon>
        <taxon>Streptomyces</taxon>
    </lineage>
</organism>